<evidence type="ECO:0000259" key="15">
    <source>
        <dbReference type="PROSITE" id="PS50887"/>
    </source>
</evidence>
<dbReference type="NCBIfam" id="TIGR00229">
    <property type="entry name" value="sensory_box"/>
    <property type="match status" value="1"/>
</dbReference>
<dbReference type="GO" id="GO:0000160">
    <property type="term" value="P:phosphorelay signal transduction system"/>
    <property type="evidence" value="ECO:0007669"/>
    <property type="project" value="UniProtKB-KW"/>
</dbReference>
<dbReference type="SUPFAM" id="SSF55073">
    <property type="entry name" value="Nucleotide cyclase"/>
    <property type="match status" value="1"/>
</dbReference>
<sequence>MRMRLRTLLRRCLPASLKARMSVVVFLLVLAAVASLALATLSVAERGMRDVTGRQQYVSLASAAVFIDEELDAKRNVLRAMADSLAASGAHDGASLQRFLAAQTVLGKEFYSAGVVGIDGLVLASVSPFKPQAGLNLKGRPYFEQTLATRRSVISAPLNGSISGMPIVVVTQPVFDAQGGVRYVLAASVNLRQPDFLGRLGTLKPGTGGYLYIMTSEGVIVEHPDKSRIMQHIEANGPVSEPTRRAMQGFEGWLTGTTTQGVDALFAYHRIAATGWILASVYPMHEAFAPLHAMRSRILLAAVLLALLAGLAGWRVVLRLLQPLERLRRQVRQIRRQRLGIEALQIERRDEIGDLSRDFYSLVAEREIAEAQTRDSERRLKLLTDHVPVVIVYIDREHRYQFINATFEKWFGMSRKESLMHSIREVLGEEAYQLREAYLRRAFSGEEVEFEFTVDGDIEGESEGAQGRGRRAFQTSYVPHVDDSGAVAGVYGLIHEITKTKAVHTALQFAAATDTLTGIANRRRFDEQLAQSMQRTRATRAPMALAYLDIDRFKAINDSLGHHAGDEVLKEFAARLVRSVRASDLVARLAGDEFVIVFEGVKSAAEVGQIGAKIIDAIRQPFELAGGPLPVTTSIGIALFREGALTPALLLDLADQALYQAKGQGRDGVALLEAAP</sequence>
<protein>
    <submittedName>
        <fullName evidence="16">Diguanylate cyclase</fullName>
    </submittedName>
</protein>
<accession>A0A6I1I511</accession>
<evidence type="ECO:0000259" key="13">
    <source>
        <dbReference type="PROSITE" id="PS50112"/>
    </source>
</evidence>
<keyword evidence="3" id="KW-0597">Phosphoprotein</keyword>
<evidence type="ECO:0000256" key="1">
    <source>
        <dbReference type="ARBA" id="ARBA00004651"/>
    </source>
</evidence>
<dbReference type="InterPro" id="IPR000160">
    <property type="entry name" value="GGDEF_dom"/>
</dbReference>
<keyword evidence="5 12" id="KW-0812">Transmembrane</keyword>
<feature type="domain" description="HAMP" evidence="14">
    <location>
        <begin position="318"/>
        <end position="371"/>
    </location>
</feature>
<keyword evidence="6" id="KW-0547">Nucleotide-binding</keyword>
<feature type="transmembrane region" description="Helical" evidence="12">
    <location>
        <begin position="298"/>
        <end position="318"/>
    </location>
</feature>
<dbReference type="GO" id="GO:0005524">
    <property type="term" value="F:ATP binding"/>
    <property type="evidence" value="ECO:0007669"/>
    <property type="project" value="UniProtKB-KW"/>
</dbReference>
<evidence type="ECO:0000259" key="14">
    <source>
        <dbReference type="PROSITE" id="PS50885"/>
    </source>
</evidence>
<evidence type="ECO:0000256" key="9">
    <source>
        <dbReference type="ARBA" id="ARBA00022989"/>
    </source>
</evidence>
<evidence type="ECO:0000256" key="5">
    <source>
        <dbReference type="ARBA" id="ARBA00022692"/>
    </source>
</evidence>
<evidence type="ECO:0000256" key="8">
    <source>
        <dbReference type="ARBA" id="ARBA00022840"/>
    </source>
</evidence>
<dbReference type="CDD" id="cd12914">
    <property type="entry name" value="PDC1_DGC_like"/>
    <property type="match status" value="1"/>
</dbReference>
<keyword evidence="4" id="KW-0808">Transferase</keyword>
<evidence type="ECO:0000256" key="10">
    <source>
        <dbReference type="ARBA" id="ARBA00023012"/>
    </source>
</evidence>
<keyword evidence="11 12" id="KW-0472">Membrane</keyword>
<dbReference type="Pfam" id="PF00990">
    <property type="entry name" value="GGDEF"/>
    <property type="match status" value="1"/>
</dbReference>
<dbReference type="CDD" id="cd00130">
    <property type="entry name" value="PAS"/>
    <property type="match status" value="1"/>
</dbReference>
<keyword evidence="2" id="KW-1003">Cell membrane</keyword>
<keyword evidence="10" id="KW-0902">Two-component regulatory system</keyword>
<dbReference type="CDD" id="cd01949">
    <property type="entry name" value="GGDEF"/>
    <property type="match status" value="1"/>
</dbReference>
<dbReference type="InterPro" id="IPR000014">
    <property type="entry name" value="PAS"/>
</dbReference>
<dbReference type="PROSITE" id="PS50887">
    <property type="entry name" value="GGDEF"/>
    <property type="match status" value="1"/>
</dbReference>
<dbReference type="PANTHER" id="PTHR44757">
    <property type="entry name" value="DIGUANYLATE CYCLASE DGCP"/>
    <property type="match status" value="1"/>
</dbReference>
<dbReference type="Pfam" id="PF02743">
    <property type="entry name" value="dCache_1"/>
    <property type="match status" value="1"/>
</dbReference>
<dbReference type="SUPFAM" id="SSF158472">
    <property type="entry name" value="HAMP domain-like"/>
    <property type="match status" value="1"/>
</dbReference>
<dbReference type="EMBL" id="WFLI01000009">
    <property type="protein sequence ID" value="KAB8065050.1"/>
    <property type="molecule type" value="Genomic_DNA"/>
</dbReference>
<evidence type="ECO:0000256" key="3">
    <source>
        <dbReference type="ARBA" id="ARBA00022553"/>
    </source>
</evidence>
<keyword evidence="17" id="KW-1185">Reference proteome</keyword>
<feature type="domain" description="GGDEF" evidence="15">
    <location>
        <begin position="541"/>
        <end position="674"/>
    </location>
</feature>
<evidence type="ECO:0000256" key="6">
    <source>
        <dbReference type="ARBA" id="ARBA00022741"/>
    </source>
</evidence>
<dbReference type="InterPro" id="IPR029151">
    <property type="entry name" value="Sensor-like_sf"/>
</dbReference>
<dbReference type="SMART" id="SM00267">
    <property type="entry name" value="GGDEF"/>
    <property type="match status" value="1"/>
</dbReference>
<dbReference type="InterPro" id="IPR003660">
    <property type="entry name" value="HAMP_dom"/>
</dbReference>
<dbReference type="SUPFAM" id="SSF103190">
    <property type="entry name" value="Sensory domain-like"/>
    <property type="match status" value="1"/>
</dbReference>
<dbReference type="FunFam" id="3.30.70.270:FF:000001">
    <property type="entry name" value="Diguanylate cyclase domain protein"/>
    <property type="match status" value="1"/>
</dbReference>
<name>A0A6I1I511_9BURK</name>
<dbReference type="Gene3D" id="3.30.70.270">
    <property type="match status" value="1"/>
</dbReference>
<evidence type="ECO:0000313" key="17">
    <source>
        <dbReference type="Proteomes" id="UP000468717"/>
    </source>
</evidence>
<reference evidence="16 17" key="1">
    <citation type="submission" date="2019-10" db="EMBL/GenBank/DDBJ databases">
        <title>Three novel species isolated from a subtropical stream in China.</title>
        <authorList>
            <person name="Lu H."/>
        </authorList>
    </citation>
    <scope>NUCLEOTIDE SEQUENCE [LARGE SCALE GENOMIC DNA]</scope>
    <source>
        <strain evidence="16 17">FT13W</strain>
    </source>
</reference>
<gene>
    <name evidence="16" type="ORF">GCN75_10425</name>
</gene>
<dbReference type="InterPro" id="IPR043128">
    <property type="entry name" value="Rev_trsase/Diguanyl_cyclase"/>
</dbReference>
<dbReference type="PANTHER" id="PTHR44757:SF2">
    <property type="entry name" value="BIOFILM ARCHITECTURE MAINTENANCE PROTEIN MBAA"/>
    <property type="match status" value="1"/>
</dbReference>
<dbReference type="SMART" id="SM00091">
    <property type="entry name" value="PAS"/>
    <property type="match status" value="1"/>
</dbReference>
<dbReference type="AlphaFoldDB" id="A0A6I1I511"/>
<comment type="subcellular location">
    <subcellularLocation>
        <location evidence="1">Cell membrane</location>
        <topology evidence="1">Multi-pass membrane protein</topology>
    </subcellularLocation>
</comment>
<keyword evidence="7" id="KW-0418">Kinase</keyword>
<keyword evidence="8" id="KW-0067">ATP-binding</keyword>
<dbReference type="Pfam" id="PF08448">
    <property type="entry name" value="PAS_4"/>
    <property type="match status" value="1"/>
</dbReference>
<feature type="domain" description="PAS" evidence="13">
    <location>
        <begin position="376"/>
        <end position="446"/>
    </location>
</feature>
<dbReference type="GO" id="GO:0016301">
    <property type="term" value="F:kinase activity"/>
    <property type="evidence" value="ECO:0007669"/>
    <property type="project" value="UniProtKB-KW"/>
</dbReference>
<dbReference type="Proteomes" id="UP000468717">
    <property type="component" value="Unassembled WGS sequence"/>
</dbReference>
<dbReference type="InterPro" id="IPR029787">
    <property type="entry name" value="Nucleotide_cyclase"/>
</dbReference>
<dbReference type="CDD" id="cd12912">
    <property type="entry name" value="PDC2_MCP_like"/>
    <property type="match status" value="1"/>
</dbReference>
<dbReference type="InterPro" id="IPR052155">
    <property type="entry name" value="Biofilm_reg_signaling"/>
</dbReference>
<dbReference type="GO" id="GO:0005886">
    <property type="term" value="C:plasma membrane"/>
    <property type="evidence" value="ECO:0007669"/>
    <property type="project" value="UniProtKB-SubCell"/>
</dbReference>
<dbReference type="InterPro" id="IPR013656">
    <property type="entry name" value="PAS_4"/>
</dbReference>
<dbReference type="SUPFAM" id="SSF55785">
    <property type="entry name" value="PYP-like sensor domain (PAS domain)"/>
    <property type="match status" value="1"/>
</dbReference>
<evidence type="ECO:0000256" key="11">
    <source>
        <dbReference type="ARBA" id="ARBA00023136"/>
    </source>
</evidence>
<proteinExistence type="predicted"/>
<evidence type="ECO:0000256" key="7">
    <source>
        <dbReference type="ARBA" id="ARBA00022777"/>
    </source>
</evidence>
<organism evidence="16 17">
    <name type="scientific">Janthinobacterium violaceinigrum</name>
    <dbReference type="NCBI Taxonomy" id="2654252"/>
    <lineage>
        <taxon>Bacteria</taxon>
        <taxon>Pseudomonadati</taxon>
        <taxon>Pseudomonadota</taxon>
        <taxon>Betaproteobacteria</taxon>
        <taxon>Burkholderiales</taxon>
        <taxon>Oxalobacteraceae</taxon>
        <taxon>Janthinobacterium</taxon>
    </lineage>
</organism>
<dbReference type="Pfam" id="PF00672">
    <property type="entry name" value="HAMP"/>
    <property type="match status" value="1"/>
</dbReference>
<keyword evidence="9 12" id="KW-1133">Transmembrane helix</keyword>
<evidence type="ECO:0000256" key="4">
    <source>
        <dbReference type="ARBA" id="ARBA00022679"/>
    </source>
</evidence>
<dbReference type="InterPro" id="IPR035965">
    <property type="entry name" value="PAS-like_dom_sf"/>
</dbReference>
<comment type="caution">
    <text evidence="16">The sequence shown here is derived from an EMBL/GenBank/DDBJ whole genome shotgun (WGS) entry which is preliminary data.</text>
</comment>
<evidence type="ECO:0000256" key="2">
    <source>
        <dbReference type="ARBA" id="ARBA00022475"/>
    </source>
</evidence>
<dbReference type="InterPro" id="IPR033479">
    <property type="entry name" value="dCache_1"/>
</dbReference>
<dbReference type="Gene3D" id="6.10.340.10">
    <property type="match status" value="1"/>
</dbReference>
<dbReference type="Gene3D" id="3.30.450.20">
    <property type="entry name" value="PAS domain"/>
    <property type="match status" value="2"/>
</dbReference>
<dbReference type="PROSITE" id="PS50885">
    <property type="entry name" value="HAMP"/>
    <property type="match status" value="1"/>
</dbReference>
<dbReference type="NCBIfam" id="TIGR00254">
    <property type="entry name" value="GGDEF"/>
    <property type="match status" value="1"/>
</dbReference>
<evidence type="ECO:0000313" key="16">
    <source>
        <dbReference type="EMBL" id="KAB8065050.1"/>
    </source>
</evidence>
<dbReference type="PROSITE" id="PS50112">
    <property type="entry name" value="PAS"/>
    <property type="match status" value="1"/>
</dbReference>
<evidence type="ECO:0000256" key="12">
    <source>
        <dbReference type="SAM" id="Phobius"/>
    </source>
</evidence>